<proteinExistence type="predicted"/>
<dbReference type="SUPFAM" id="SSF51569">
    <property type="entry name" value="Aldolase"/>
    <property type="match status" value="1"/>
</dbReference>
<evidence type="ECO:0000313" key="4">
    <source>
        <dbReference type="Proteomes" id="UP000254326"/>
    </source>
</evidence>
<organism evidence="3 4">
    <name type="scientific">Marinomonas piezotolerans</name>
    <dbReference type="NCBI Taxonomy" id="2213058"/>
    <lineage>
        <taxon>Bacteria</taxon>
        <taxon>Pseudomonadati</taxon>
        <taxon>Pseudomonadota</taxon>
        <taxon>Gammaproteobacteria</taxon>
        <taxon>Oceanospirillales</taxon>
        <taxon>Oceanospirillaceae</taxon>
        <taxon>Marinomonas</taxon>
    </lineage>
</organism>
<name>A0A370U8C9_9GAMM</name>
<dbReference type="GO" id="GO:0009098">
    <property type="term" value="P:L-leucine biosynthetic process"/>
    <property type="evidence" value="ECO:0007669"/>
    <property type="project" value="TreeGrafter"/>
</dbReference>
<dbReference type="OrthoDB" id="9803573at2"/>
<keyword evidence="4" id="KW-1185">Reference proteome</keyword>
<keyword evidence="3" id="KW-0670">Pyruvate</keyword>
<dbReference type="Pfam" id="PF00682">
    <property type="entry name" value="HMGL-like"/>
    <property type="match status" value="1"/>
</dbReference>
<evidence type="ECO:0000259" key="2">
    <source>
        <dbReference type="PROSITE" id="PS50991"/>
    </source>
</evidence>
<comment type="caution">
    <text evidence="3">The sequence shown here is derived from an EMBL/GenBank/DDBJ whole genome shotgun (WGS) entry which is preliminary data.</text>
</comment>
<sequence>MILDCTLRDGGYYNNWDFPKEVVDAYLTAVAVAGIEYVELGLRNFSKKGFLGAYAYTTEQHLNTLNLPSGPTYGVMIDANTILSSSLDTETAVDALFVPCEQSKVDLVRIAAHFHEVDRSEAIVTRLKELGYKVGFNLMQSGGKPADLIAEKARTASSWGENLDVLYFADSLGNMDSQEVKRIISIIRSEWRGQLGIHTHDNLSKGLDNCLTARDEGVEWLDATITGMGRGAGNTQTERLLTVLARESSKYRTQPIYELVIRQFESLQKQYGWGTNLLYFLGAKNNVHPTYIQNLLSNGHFGTEEIIGAIEYLSHLEGAYSYNGDILATALSFNSTCAPVTGTHSLEGLFQGREVLLVANAPSVDQYLEAINQYIVSKKPVVLSLNINHFLDEGKIDYFVMTHNARFLSESKEYRRLKKPLVLPLHRFEREELDVLEEVETIDYGFDVDAKKRIRVDKTFTVSPYDLTAAYALGVSIVAKADRVSLVGFDGFDKNDPRQIEMIDIMQQYLELGLTINALTPTSYPLEQGSIYDLN</sequence>
<evidence type="ECO:0000313" key="3">
    <source>
        <dbReference type="EMBL" id="RDL44056.1"/>
    </source>
</evidence>
<keyword evidence="1" id="KW-0464">Manganese</keyword>
<keyword evidence="3" id="KW-0808">Transferase</keyword>
<dbReference type="PANTHER" id="PTHR10277:SF9">
    <property type="entry name" value="2-ISOPROPYLMALATE SYNTHASE 1, CHLOROPLASTIC-RELATED"/>
    <property type="match status" value="1"/>
</dbReference>
<dbReference type="EMBL" id="QKRA01000004">
    <property type="protein sequence ID" value="RDL44056.1"/>
    <property type="molecule type" value="Genomic_DNA"/>
</dbReference>
<dbReference type="InterPro" id="IPR000891">
    <property type="entry name" value="PYR_CT"/>
</dbReference>
<dbReference type="Gene3D" id="3.20.20.70">
    <property type="entry name" value="Aldolase class I"/>
    <property type="match status" value="1"/>
</dbReference>
<evidence type="ECO:0000256" key="1">
    <source>
        <dbReference type="ARBA" id="ARBA00023211"/>
    </source>
</evidence>
<dbReference type="RefSeq" id="WP_115468094.1">
    <property type="nucleotide sequence ID" value="NZ_QKRA01000004.1"/>
</dbReference>
<dbReference type="InterPro" id="IPR013785">
    <property type="entry name" value="Aldolase_TIM"/>
</dbReference>
<reference evidence="3 4" key="1">
    <citation type="submission" date="2018-06" db="EMBL/GenBank/DDBJ databases">
        <title>Marinomonas sp. YLB-05 draft genome sequence.</title>
        <authorList>
            <person name="Yu L."/>
            <person name="Tang X."/>
        </authorList>
    </citation>
    <scope>NUCLEOTIDE SEQUENCE [LARGE SCALE GENOMIC DNA]</scope>
    <source>
        <strain evidence="3 4">YLB-05</strain>
    </source>
</reference>
<protein>
    <submittedName>
        <fullName evidence="3">Pyruvate carboxyltransferase</fullName>
    </submittedName>
</protein>
<accession>A0A370U8C9</accession>
<dbReference type="AlphaFoldDB" id="A0A370U8C9"/>
<dbReference type="CDD" id="cd07944">
    <property type="entry name" value="DRE_TIM_HOA_like"/>
    <property type="match status" value="1"/>
</dbReference>
<dbReference type="PROSITE" id="PS50991">
    <property type="entry name" value="PYR_CT"/>
    <property type="match status" value="1"/>
</dbReference>
<dbReference type="GO" id="GO:0003852">
    <property type="term" value="F:2-isopropylmalate synthase activity"/>
    <property type="evidence" value="ECO:0007669"/>
    <property type="project" value="TreeGrafter"/>
</dbReference>
<dbReference type="PANTHER" id="PTHR10277">
    <property type="entry name" value="HOMOCITRATE SYNTHASE-RELATED"/>
    <property type="match status" value="1"/>
</dbReference>
<gene>
    <name evidence="3" type="ORF">DN730_10490</name>
</gene>
<dbReference type="InterPro" id="IPR050073">
    <property type="entry name" value="2-IPM_HCS-like"/>
</dbReference>
<feature type="domain" description="Pyruvate carboxyltransferase" evidence="2">
    <location>
        <begin position="1"/>
        <end position="261"/>
    </location>
</feature>
<dbReference type="Proteomes" id="UP000254326">
    <property type="component" value="Unassembled WGS sequence"/>
</dbReference>